<evidence type="ECO:0000313" key="3">
    <source>
        <dbReference type="Proteomes" id="UP001155241"/>
    </source>
</evidence>
<evidence type="ECO:0000256" key="1">
    <source>
        <dbReference type="SAM" id="MobiDB-lite"/>
    </source>
</evidence>
<gene>
    <name evidence="2" type="ORF">NG895_24295</name>
</gene>
<organism evidence="2 3">
    <name type="scientific">Aeoliella straminimaris</name>
    <dbReference type="NCBI Taxonomy" id="2954799"/>
    <lineage>
        <taxon>Bacteria</taxon>
        <taxon>Pseudomonadati</taxon>
        <taxon>Planctomycetota</taxon>
        <taxon>Planctomycetia</taxon>
        <taxon>Pirellulales</taxon>
        <taxon>Lacipirellulaceae</taxon>
        <taxon>Aeoliella</taxon>
    </lineage>
</organism>
<comment type="caution">
    <text evidence="2">The sequence shown here is derived from an EMBL/GenBank/DDBJ whole genome shotgun (WGS) entry which is preliminary data.</text>
</comment>
<accession>A0A9X2FFF4</accession>
<keyword evidence="3" id="KW-1185">Reference proteome</keyword>
<feature type="region of interest" description="Disordered" evidence="1">
    <location>
        <begin position="1340"/>
        <end position="1365"/>
    </location>
</feature>
<dbReference type="RefSeq" id="WP_252855144.1">
    <property type="nucleotide sequence ID" value="NZ_JAMXLR010000087.1"/>
</dbReference>
<sequence length="2615" mass="287707">MSQAQQRQLKVRRAKRLLRTRRRDRRGVLLMVVLSMLALFLLLGTAFLVSSQFYAKSARSAAKENRTENNPYDLMERAMMQVLRDTNNPSSAIRFHSLLRDMYGTDGFVAEVYPDSTIYPCEYSGTAQFASSPNATKFGPTNGQFIDLYVRDLPVTSMLPLPENVIKLDRHPNGTTIDHSLSAATGYYNGCLLTMLDGAAAGQTTRILDYRYMGLDGAGAPVFRLRVMAFGRADGGELTPDDLAGMQRARFMVNGRPHNGTGAGYNRFAKRGQPRLSTVEVLLDQGGSGTPIDALELALTPNGRYMDPFWYADSNIGDTVSSLGSILNGTYQPFGYRAAGDQVLYTSFDGPGGSDESYDAVDYQNMFLAHMPLSPLSQAGVLVNSTTGGGPMRVDLAAFDSQNNSNPPSGGMRLDMENTIIPSFHRPALLNYWNHRLLNASWMQSIDVGRRAELISMPYGVDAATRPSDAAEAAAADMIVGVKRRVSLRPLREDHPNFDGTNPSTSFVGTIPGTDNFFGWDVVGPWDVDNDNDGINDSIWVDLGDPVQETENGTLFKAMYAFLVVDLDNRLNVNAHGSPDHLAATNCDPLMNVTGNLGNMAGGDQSRLGNTPIVWTSNIMPVGMGWGPGDVSLRSILSPLTQAYTGGYPFASIGNPAMDDYARLLFGRLPADPNSDAIWGRLGTTVGLGVNSRPGMVLDSTNLSTVAATREPMVPYDFFQYPMADRMRSERLGVTLFSQPSSFATSPDLRGRYSTGLDYLGQPVYEPAWDLVNPASMTSGQALVPLLDDSPYEIDLASNARRGLPGAVTPQDDALFATSELERILRAYDPEIGTAPSRLYEIVDAFDPNKYALTVASNSANITPEELALAQLATAENRRQVTTDSYEVPVPAEVVPSYITELGPDGAPGIAGVDDDGNGATDDPTPFNVRTNVGEIGWYQVQDPAQPSVGLYFTAWSDDFASYTGKSVADARLVDVLWYRIQRDRERRGLPIYNWNNVQAVSILDNIAKQLLPPEVLAGYKMDVNRPFGDGVDNNGNGIVDEPLEAGEPFNDSNQNGVWDNGEQFVDLDGNGLYSPPVDNLWAAQLGVGVRLDSTMSQDVAQAPFTDVNGNGRRDLVAAELQVDVDGDGSPDVNVPPTVRNDAHLARQLYARHLYMLMLILMDEDYVMPYDPSDPSVRAYLRVKAIQLKSSSINGMTDAQAKLEAQRRYTYRQIAQWAVNCVDFRDSDAINTPFEFDENPWDGWGTINDNGTPDDPTDDTYFPLDGDATTNENFQQVIDWENMSNDGIKIVTNPIPTYGPGSNQQRDELATHNIVWGAERPELLISETAAFHDLRLEDLATSESKGDNTTTDNDQNRPQDDDLDQRLEPRGSLYVELYNPNSPDSPKPVELYRHGDYRRHPVDRNGDGDINDLDEYHWVDLNENNRFDPGEQIEGVLLNRLSDVGRLERANGKLQRSPVWRLIVVEEHPGYHDFTGQDKAYVTRDDNKSSVGNLQTGSPNRPESVADYWQAMRAAGTERDQIPYLAPMNMDWEEMFFIPPLLKGGFTPGQATVRWPMSCWQQERTSEENVNANNPENQQASFDRQLFAKPYPYIEREFYFTSNNTPYFGQNRKPGGGNPTKMVGTARTYHDIDKGQLKDFYLDMGVRIPFNSIELGNQLVSLPFRFVSTELKTGRPDMPIAPVMPGRYAVIGSAGTAYTGLRQVDPDNGDDRWRFVTTLGRNVMGGAGTPKARTEDLQHKNALPGTRRFEMHPSSNPYLQQWVVGANGGVFPNGTAITRRSNELMYVAANNDPTNPAPPENMTGEPSGKLLASTSNIAAPAVVVPVDDMNISEPAYGYGVRTRELFELEVNSGDEGQQWSPQAAEGEGAFVNAAGEEAHFDTPFDVDPEFTAAVDSPKTYKKYRVVHLQRLADPTMPWNPPPGYNEIDQQRAEYGRHDASLPVNPYLTVDSASVDLTIFNGTCSVNIQTSANRMFGSSERMHESQRSAQEAGGSFAVQQRAIFDQDFFMAPEQLLPNESTTALSTQRRNMPESVEKEHRIRENHNDYFFKHSLGLPNEAMGEFYIRPEANLAAAVTDPTDLAGNDGNQQTMGTALGAPRPDTTTGVASTYPWLNWTNRPFVSESELLQVPAWGTMELLRKFSVMNPIAQSDPYTNEGARNASNTRVRAADIEADFADDGMQSLTVDAEKTNAARYKSHVAGFGALLNMMQTSRYPARILQDTNGNPVPVGAPNFHRILDYVHTPSRFVATDTLLTPTTFNLANVNSEDDPRVGYLAPFNRVPNYREPGKVNLNTVVSQRLAASTSSSGPARFVDGTTNLSVWSSVFDGLMHRVQDLDPVQYTNGNAPSYGHFGPAWRDVVLSRRGYADSVYPNGISPGGVDRVDLVLHSNSPTFFGNPFRSGEAGDLVPLSAMIQGGSEASMYRSHPYQPGAGLAWGGGDSNGNGLVGDAREAGNNDGNPFVKVTAGGRTSDQASVPLFSELCSTTAIDATRNSAMHYGPLTRIDNMTTNRSGVFAIWVTVGYFEVTAAPNWEDDENSVRTKFMNQAGRDADRARALYNKVYPQGYQLGKELGSEIGNVDRHRAFYIVDRTRPVAFKPGDDVNVEDAILLRRRIE</sequence>
<proteinExistence type="predicted"/>
<dbReference type="Proteomes" id="UP001155241">
    <property type="component" value="Unassembled WGS sequence"/>
</dbReference>
<protein>
    <submittedName>
        <fullName evidence="2">Uncharacterized protein</fullName>
    </submittedName>
</protein>
<dbReference type="EMBL" id="JAMXLR010000087">
    <property type="protein sequence ID" value="MCO6047032.1"/>
    <property type="molecule type" value="Genomic_DNA"/>
</dbReference>
<name>A0A9X2FFF4_9BACT</name>
<feature type="compositionally biased region" description="Basic and acidic residues" evidence="1">
    <location>
        <begin position="1354"/>
        <end position="1365"/>
    </location>
</feature>
<feature type="compositionally biased region" description="Polar residues" evidence="1">
    <location>
        <begin position="1341"/>
        <end position="1353"/>
    </location>
</feature>
<evidence type="ECO:0000313" key="2">
    <source>
        <dbReference type="EMBL" id="MCO6047032.1"/>
    </source>
</evidence>
<reference evidence="2" key="1">
    <citation type="submission" date="2022-06" db="EMBL/GenBank/DDBJ databases">
        <title>Aeoliella straminimaris, a novel planctomycete from sediments.</title>
        <authorList>
            <person name="Vitorino I.R."/>
            <person name="Lage O.M."/>
        </authorList>
    </citation>
    <scope>NUCLEOTIDE SEQUENCE</scope>
    <source>
        <strain evidence="2">ICT_H6.2</strain>
    </source>
</reference>